<gene>
    <name evidence="10 13" type="primary">ftsY</name>
    <name evidence="13" type="ORF">HB662_25995</name>
</gene>
<comment type="function">
    <text evidence="10">Involved in targeting and insertion of nascent membrane proteins into the cytoplasmic membrane. Acts as a receptor for the complex formed by the signal recognition particle (SRP) and the ribosome-nascent chain (RNC). Interaction with SRP-RNC leads to the transfer of the RNC complex to the Sec translocase for insertion into the membrane, the hydrolysis of GTP by both Ffh and FtsY, and the dissociation of the SRP-FtsY complex into the individual components.</text>
</comment>
<reference evidence="13 14" key="1">
    <citation type="submission" date="2020-03" db="EMBL/GenBank/DDBJ databases">
        <title>Roseomonas selenitidurans sp. nov. isolated from soil.</title>
        <authorList>
            <person name="Liu H."/>
        </authorList>
    </citation>
    <scope>NUCLEOTIDE SEQUENCE [LARGE SCALE GENOMIC DNA]</scope>
    <source>
        <strain evidence="13 14">JCM 15073</strain>
    </source>
</reference>
<keyword evidence="3 10" id="KW-0963">Cytoplasm</keyword>
<feature type="compositionally biased region" description="Basic and acidic residues" evidence="11">
    <location>
        <begin position="1"/>
        <end position="14"/>
    </location>
</feature>
<dbReference type="InterPro" id="IPR004390">
    <property type="entry name" value="SR_rcpt_FtsY"/>
</dbReference>
<dbReference type="Proteomes" id="UP000765160">
    <property type="component" value="Unassembled WGS sequence"/>
</dbReference>
<keyword evidence="14" id="KW-1185">Reference proteome</keyword>
<feature type="binding site" evidence="10">
    <location>
        <begin position="310"/>
        <end position="314"/>
    </location>
    <ligand>
        <name>GTP</name>
        <dbReference type="ChEBI" id="CHEBI:37565"/>
    </ligand>
</feature>
<dbReference type="SUPFAM" id="SSF52540">
    <property type="entry name" value="P-loop containing nucleoside triphosphate hydrolases"/>
    <property type="match status" value="1"/>
</dbReference>
<dbReference type="EMBL" id="JAAVTX010000008">
    <property type="protein sequence ID" value="NKE48255.1"/>
    <property type="molecule type" value="Genomic_DNA"/>
</dbReference>
<evidence type="ECO:0000256" key="2">
    <source>
        <dbReference type="ARBA" id="ARBA00022475"/>
    </source>
</evidence>
<dbReference type="PROSITE" id="PS00300">
    <property type="entry name" value="SRP54"/>
    <property type="match status" value="1"/>
</dbReference>
<keyword evidence="5 10" id="KW-0378">Hydrolase</keyword>
<evidence type="ECO:0000259" key="12">
    <source>
        <dbReference type="PROSITE" id="PS00300"/>
    </source>
</evidence>
<dbReference type="InterPro" id="IPR042101">
    <property type="entry name" value="SRP54_N_sf"/>
</dbReference>
<comment type="subcellular location">
    <subcellularLocation>
        <location evidence="1">Cell inner membrane</location>
        <topology evidence="1">Peripheral membrane protein</topology>
        <orientation evidence="1">Cytoplasmic side</orientation>
    </subcellularLocation>
    <subcellularLocation>
        <location evidence="10">Cell membrane</location>
        <topology evidence="10">Peripheral membrane protein</topology>
        <orientation evidence="10">Cytoplasmic side</orientation>
    </subcellularLocation>
    <subcellularLocation>
        <location evidence="10">Cytoplasm</location>
    </subcellularLocation>
</comment>
<keyword evidence="2 10" id="KW-1003">Cell membrane</keyword>
<dbReference type="CDD" id="cd17874">
    <property type="entry name" value="FtsY"/>
    <property type="match status" value="1"/>
</dbReference>
<dbReference type="InterPro" id="IPR036225">
    <property type="entry name" value="SRP/SRP_N"/>
</dbReference>
<dbReference type="HAMAP" id="MF_00920">
    <property type="entry name" value="FtsY"/>
    <property type="match status" value="1"/>
</dbReference>
<comment type="catalytic activity">
    <reaction evidence="9 10">
        <text>GTP + H2O = GDP + phosphate + H(+)</text>
        <dbReference type="Rhea" id="RHEA:19669"/>
        <dbReference type="ChEBI" id="CHEBI:15377"/>
        <dbReference type="ChEBI" id="CHEBI:15378"/>
        <dbReference type="ChEBI" id="CHEBI:37565"/>
        <dbReference type="ChEBI" id="CHEBI:43474"/>
        <dbReference type="ChEBI" id="CHEBI:58189"/>
        <dbReference type="EC" id="3.6.5.4"/>
    </reaction>
</comment>
<dbReference type="InterPro" id="IPR003593">
    <property type="entry name" value="AAA+_ATPase"/>
</dbReference>
<evidence type="ECO:0000313" key="13">
    <source>
        <dbReference type="EMBL" id="NKE48255.1"/>
    </source>
</evidence>
<dbReference type="InterPro" id="IPR000897">
    <property type="entry name" value="SRP54_GTPase_dom"/>
</dbReference>
<keyword evidence="4 10" id="KW-0547">Nucleotide-binding</keyword>
<dbReference type="Pfam" id="PF00448">
    <property type="entry name" value="SRP54"/>
    <property type="match status" value="1"/>
</dbReference>
<evidence type="ECO:0000256" key="5">
    <source>
        <dbReference type="ARBA" id="ARBA00022801"/>
    </source>
</evidence>
<feature type="binding site" evidence="10">
    <location>
        <begin position="227"/>
        <end position="234"/>
    </location>
    <ligand>
        <name>GTP</name>
        <dbReference type="ChEBI" id="CHEBI:37565"/>
    </ligand>
</feature>
<dbReference type="SMART" id="SM00382">
    <property type="entry name" value="AAA"/>
    <property type="match status" value="1"/>
</dbReference>
<dbReference type="SMART" id="SM00963">
    <property type="entry name" value="SRP54_N"/>
    <property type="match status" value="1"/>
</dbReference>
<feature type="domain" description="SRP54-type proteins GTP-binding" evidence="12">
    <location>
        <begin position="395"/>
        <end position="408"/>
    </location>
</feature>
<evidence type="ECO:0000256" key="6">
    <source>
        <dbReference type="ARBA" id="ARBA00023134"/>
    </source>
</evidence>
<protein>
    <recommendedName>
        <fullName evidence="10">Signal recognition particle receptor FtsY</fullName>
        <shortName evidence="10">SRP receptor</shortName>
        <ecNumber evidence="10">3.6.5.4</ecNumber>
    </recommendedName>
</protein>
<evidence type="ECO:0000256" key="9">
    <source>
        <dbReference type="ARBA" id="ARBA00048027"/>
    </source>
</evidence>
<comment type="subunit">
    <text evidence="10">Part of the signal recognition particle protein translocation system, which is composed of SRP and FtsY. SRP is a ribonucleoprotein composed of Ffh and a 4.5S RNA molecule.</text>
</comment>
<dbReference type="Gene3D" id="3.40.50.300">
    <property type="entry name" value="P-loop containing nucleotide triphosphate hydrolases"/>
    <property type="match status" value="1"/>
</dbReference>
<dbReference type="SMART" id="SM00962">
    <property type="entry name" value="SRP54"/>
    <property type="match status" value="1"/>
</dbReference>
<evidence type="ECO:0000313" key="14">
    <source>
        <dbReference type="Proteomes" id="UP000765160"/>
    </source>
</evidence>
<dbReference type="EC" id="3.6.5.4" evidence="10"/>
<evidence type="ECO:0000256" key="3">
    <source>
        <dbReference type="ARBA" id="ARBA00022490"/>
    </source>
</evidence>
<feature type="binding site" evidence="10">
    <location>
        <begin position="374"/>
        <end position="377"/>
    </location>
    <ligand>
        <name>GTP</name>
        <dbReference type="ChEBI" id="CHEBI:37565"/>
    </ligand>
</feature>
<evidence type="ECO:0000256" key="7">
    <source>
        <dbReference type="ARBA" id="ARBA00023136"/>
    </source>
</evidence>
<feature type="compositionally biased region" description="Pro residues" evidence="11">
    <location>
        <begin position="16"/>
        <end position="66"/>
    </location>
</feature>
<dbReference type="SUPFAM" id="SSF47364">
    <property type="entry name" value="Domain of the SRP/SRP receptor G-proteins"/>
    <property type="match status" value="1"/>
</dbReference>
<name>A0ABX1F7F9_9PROT</name>
<organism evidence="13 14">
    <name type="scientific">Falsiroseomonas frigidaquae</name>
    <dbReference type="NCBI Taxonomy" id="487318"/>
    <lineage>
        <taxon>Bacteria</taxon>
        <taxon>Pseudomonadati</taxon>
        <taxon>Pseudomonadota</taxon>
        <taxon>Alphaproteobacteria</taxon>
        <taxon>Acetobacterales</taxon>
        <taxon>Roseomonadaceae</taxon>
        <taxon>Falsiroseomonas</taxon>
    </lineage>
</organism>
<evidence type="ECO:0000256" key="11">
    <source>
        <dbReference type="SAM" id="MobiDB-lite"/>
    </source>
</evidence>
<dbReference type="PANTHER" id="PTHR43134:SF1">
    <property type="entry name" value="SIGNAL RECOGNITION PARTICLE RECEPTOR SUBUNIT ALPHA"/>
    <property type="match status" value="1"/>
</dbReference>
<accession>A0ABX1F7F9</accession>
<dbReference type="PANTHER" id="PTHR43134">
    <property type="entry name" value="SIGNAL RECOGNITION PARTICLE RECEPTOR SUBUNIT ALPHA"/>
    <property type="match status" value="1"/>
</dbReference>
<dbReference type="InterPro" id="IPR027417">
    <property type="entry name" value="P-loop_NTPase"/>
</dbReference>
<evidence type="ECO:0000256" key="8">
    <source>
        <dbReference type="ARBA" id="ARBA00023170"/>
    </source>
</evidence>
<dbReference type="InterPro" id="IPR013822">
    <property type="entry name" value="Signal_recog_particl_SRP54_hlx"/>
</dbReference>
<keyword evidence="6 10" id="KW-0342">GTP-binding</keyword>
<comment type="caution">
    <text evidence="13">The sequence shown here is derived from an EMBL/GenBank/DDBJ whole genome shotgun (WGS) entry which is preliminary data.</text>
</comment>
<evidence type="ECO:0000256" key="1">
    <source>
        <dbReference type="ARBA" id="ARBA00004515"/>
    </source>
</evidence>
<feature type="region of interest" description="Disordered" evidence="11">
    <location>
        <begin position="1"/>
        <end position="95"/>
    </location>
</feature>
<dbReference type="NCBIfam" id="TIGR00064">
    <property type="entry name" value="ftsY"/>
    <property type="match status" value="1"/>
</dbReference>
<keyword evidence="8 10" id="KW-0675">Receptor</keyword>
<evidence type="ECO:0000256" key="4">
    <source>
        <dbReference type="ARBA" id="ARBA00022741"/>
    </source>
</evidence>
<evidence type="ECO:0000256" key="10">
    <source>
        <dbReference type="HAMAP-Rule" id="MF_00920"/>
    </source>
</evidence>
<dbReference type="Pfam" id="PF02881">
    <property type="entry name" value="SRP54_N"/>
    <property type="match status" value="1"/>
</dbReference>
<dbReference type="SUPFAM" id="SSF81995">
    <property type="entry name" value="beta-sandwich domain of Sec23/24"/>
    <property type="match status" value="1"/>
</dbReference>
<comment type="similarity">
    <text evidence="10">Belongs to the GTP-binding SRP family. FtsY subfamily.</text>
</comment>
<sequence>MALKGFWDRLRGREPAPQPSPEPSPEPAQVTPPPAQPPIPVAPGPETPQPPMLPPVSPLPPVPATPAPFTTLSPQPQPEPAPEALPMPGPEQLLAPADDDAALNEALASSEPEPATPAAGGWFSRLKTGLSRSTARLTDALTTVFRKRRLDDAALEELEDTLIAADLGVAAARRIVEGFRKTRFGREVSDEEVKAALAEAIAEILAPVAKPLEIRRDLAPHVVLVVGVNGTGKTTTIAKLGQQYRAQGLKVMFAAGDTFRAAAVEQLQIWGDRTGCPVVAPAKMGADAAGLAHDALSRARAEGMDLLLIDTAGRLHNKSALMEELAKIIRVIRKLDPSAPHSVLLTLDATTGQNALQQVRTFKDMVAVSGLAVTKLDGSAKGGVVVALAQEIGLPVHFVGVGEKAADLRPFTAVDYARGLVGLG</sequence>
<proteinExistence type="inferred from homology"/>
<keyword evidence="7 10" id="KW-0472">Membrane</keyword>
<dbReference type="Gene3D" id="1.20.120.140">
    <property type="entry name" value="Signal recognition particle SRP54, nucleotide-binding domain"/>
    <property type="match status" value="1"/>
</dbReference>
<feature type="compositionally biased region" description="Pro residues" evidence="11">
    <location>
        <begin position="75"/>
        <end position="89"/>
    </location>
</feature>